<dbReference type="Proteomes" id="UP000799777">
    <property type="component" value="Unassembled WGS sequence"/>
</dbReference>
<dbReference type="OrthoDB" id="5362512at2759"/>
<sequence length="304" mass="35337">MSLGIPSRVLDVGSSDEDGLRLVRRESLNASARYCALSHCWGGTSDHRFILTTENEAQLQKSVPYNDLPRTFQDAIRLCRRLDVRYLWIDSLCIAQNDPKDWAHEAVQMHFIYRDAYLTLIAARATSDSMGFLELREPSTDQQPVAMIDMYDIRNGNPVRVAAHIFRFDLLWTRLPYKSGLGFVADREPVTYRAWIMQERYLSRRKLLFCHDQIFWECQQDTISEDGHMFPTVAFQAEQLYTFHTGYDKWYSLISEYSFCQFTYEKDIFPALTGLTNRVAEFRLGHANPCAGIWIDDIARGLAW</sequence>
<gene>
    <name evidence="2" type="ORF">EK21DRAFT_76471</name>
</gene>
<evidence type="ECO:0000259" key="1">
    <source>
        <dbReference type="Pfam" id="PF06985"/>
    </source>
</evidence>
<name>A0A9P4LIT8_9PLEO</name>
<dbReference type="PANTHER" id="PTHR33112:SF16">
    <property type="entry name" value="HETEROKARYON INCOMPATIBILITY DOMAIN-CONTAINING PROTEIN"/>
    <property type="match status" value="1"/>
</dbReference>
<keyword evidence="3" id="KW-1185">Reference proteome</keyword>
<feature type="non-terminal residue" evidence="2">
    <location>
        <position position="304"/>
    </location>
</feature>
<evidence type="ECO:0000313" key="2">
    <source>
        <dbReference type="EMBL" id="KAF2025424.1"/>
    </source>
</evidence>
<organism evidence="2 3">
    <name type="scientific">Setomelanomma holmii</name>
    <dbReference type="NCBI Taxonomy" id="210430"/>
    <lineage>
        <taxon>Eukaryota</taxon>
        <taxon>Fungi</taxon>
        <taxon>Dikarya</taxon>
        <taxon>Ascomycota</taxon>
        <taxon>Pezizomycotina</taxon>
        <taxon>Dothideomycetes</taxon>
        <taxon>Pleosporomycetidae</taxon>
        <taxon>Pleosporales</taxon>
        <taxon>Pleosporineae</taxon>
        <taxon>Phaeosphaeriaceae</taxon>
        <taxon>Setomelanomma</taxon>
    </lineage>
</organism>
<dbReference type="Pfam" id="PF06985">
    <property type="entry name" value="HET"/>
    <property type="match status" value="1"/>
</dbReference>
<reference evidence="2" key="1">
    <citation type="journal article" date="2020" name="Stud. Mycol.">
        <title>101 Dothideomycetes genomes: a test case for predicting lifestyles and emergence of pathogens.</title>
        <authorList>
            <person name="Haridas S."/>
            <person name="Albert R."/>
            <person name="Binder M."/>
            <person name="Bloem J."/>
            <person name="Labutti K."/>
            <person name="Salamov A."/>
            <person name="Andreopoulos B."/>
            <person name="Baker S."/>
            <person name="Barry K."/>
            <person name="Bills G."/>
            <person name="Bluhm B."/>
            <person name="Cannon C."/>
            <person name="Castanera R."/>
            <person name="Culley D."/>
            <person name="Daum C."/>
            <person name="Ezra D."/>
            <person name="Gonzalez J."/>
            <person name="Henrissat B."/>
            <person name="Kuo A."/>
            <person name="Liang C."/>
            <person name="Lipzen A."/>
            <person name="Lutzoni F."/>
            <person name="Magnuson J."/>
            <person name="Mondo S."/>
            <person name="Nolan M."/>
            <person name="Ohm R."/>
            <person name="Pangilinan J."/>
            <person name="Park H.-J."/>
            <person name="Ramirez L."/>
            <person name="Alfaro M."/>
            <person name="Sun H."/>
            <person name="Tritt A."/>
            <person name="Yoshinaga Y."/>
            <person name="Zwiers L.-H."/>
            <person name="Turgeon B."/>
            <person name="Goodwin S."/>
            <person name="Spatafora J."/>
            <person name="Crous P."/>
            <person name="Grigoriev I."/>
        </authorList>
    </citation>
    <scope>NUCLEOTIDE SEQUENCE</scope>
    <source>
        <strain evidence="2">CBS 110217</strain>
    </source>
</reference>
<comment type="caution">
    <text evidence="2">The sequence shown here is derived from an EMBL/GenBank/DDBJ whole genome shotgun (WGS) entry which is preliminary data.</text>
</comment>
<feature type="domain" description="Heterokaryon incompatibility" evidence="1">
    <location>
        <begin position="34"/>
        <end position="199"/>
    </location>
</feature>
<dbReference type="EMBL" id="ML978266">
    <property type="protein sequence ID" value="KAF2025424.1"/>
    <property type="molecule type" value="Genomic_DNA"/>
</dbReference>
<accession>A0A9P4LIT8</accession>
<dbReference type="PANTHER" id="PTHR33112">
    <property type="entry name" value="DOMAIN PROTEIN, PUTATIVE-RELATED"/>
    <property type="match status" value="1"/>
</dbReference>
<protein>
    <submittedName>
        <fullName evidence="2">HET-domain-containing protein</fullName>
    </submittedName>
</protein>
<dbReference type="InterPro" id="IPR010730">
    <property type="entry name" value="HET"/>
</dbReference>
<evidence type="ECO:0000313" key="3">
    <source>
        <dbReference type="Proteomes" id="UP000799777"/>
    </source>
</evidence>
<dbReference type="AlphaFoldDB" id="A0A9P4LIT8"/>
<proteinExistence type="predicted"/>